<evidence type="ECO:0000256" key="1">
    <source>
        <dbReference type="ARBA" id="ARBA00005662"/>
    </source>
</evidence>
<evidence type="ECO:0000313" key="4">
    <source>
        <dbReference type="EMBL" id="TCL57453.1"/>
    </source>
</evidence>
<comment type="similarity">
    <text evidence="1">Belongs to the CapA family.</text>
</comment>
<dbReference type="SMART" id="SM00854">
    <property type="entry name" value="PGA_cap"/>
    <property type="match status" value="1"/>
</dbReference>
<dbReference type="Pfam" id="PF09587">
    <property type="entry name" value="PGA_cap"/>
    <property type="match status" value="1"/>
</dbReference>
<dbReference type="Proteomes" id="UP000295008">
    <property type="component" value="Unassembled WGS sequence"/>
</dbReference>
<keyword evidence="5" id="KW-1185">Reference proteome</keyword>
<dbReference type="CDD" id="cd07381">
    <property type="entry name" value="MPP_CapA"/>
    <property type="match status" value="1"/>
</dbReference>
<dbReference type="SUPFAM" id="SSF56300">
    <property type="entry name" value="Metallo-dependent phosphatases"/>
    <property type="match status" value="1"/>
</dbReference>
<proteinExistence type="inferred from homology"/>
<keyword evidence="2" id="KW-0732">Signal</keyword>
<dbReference type="InterPro" id="IPR029052">
    <property type="entry name" value="Metallo-depent_PP-like"/>
</dbReference>
<feature type="signal peptide" evidence="2">
    <location>
        <begin position="1"/>
        <end position="32"/>
    </location>
</feature>
<gene>
    <name evidence="4" type="ORF">EDC14_104613</name>
</gene>
<name>A0A4R1QVX7_HYDET</name>
<evidence type="ECO:0000259" key="3">
    <source>
        <dbReference type="SMART" id="SM00854"/>
    </source>
</evidence>
<dbReference type="EMBL" id="SLUN01000046">
    <property type="protein sequence ID" value="TCL57453.1"/>
    <property type="molecule type" value="Genomic_DNA"/>
</dbReference>
<dbReference type="PANTHER" id="PTHR33393">
    <property type="entry name" value="POLYGLUTAMINE SYNTHESIS ACCESSORY PROTEIN RV0574C-RELATED"/>
    <property type="match status" value="1"/>
</dbReference>
<protein>
    <submittedName>
        <fullName evidence="4">Poly-gamma-glutamate synthesis protein (Capsule biosynthesis protein)</fullName>
    </submittedName>
</protein>
<dbReference type="InterPro" id="IPR052169">
    <property type="entry name" value="CW_Biosynth-Accessory"/>
</dbReference>
<feature type="chain" id="PRO_5020422245" evidence="2">
    <location>
        <begin position="33"/>
        <end position="375"/>
    </location>
</feature>
<dbReference type="PANTHER" id="PTHR33393:SF13">
    <property type="entry name" value="PGA BIOSYNTHESIS PROTEIN CAPA"/>
    <property type="match status" value="1"/>
</dbReference>
<dbReference type="Gene3D" id="3.60.21.10">
    <property type="match status" value="1"/>
</dbReference>
<feature type="domain" description="Capsule synthesis protein CapA" evidence="3">
    <location>
        <begin position="56"/>
        <end position="293"/>
    </location>
</feature>
<accession>A0A4R1QVX7</accession>
<evidence type="ECO:0000256" key="2">
    <source>
        <dbReference type="SAM" id="SignalP"/>
    </source>
</evidence>
<sequence length="375" mass="40916">MLKTGDEMKGKKLLRFGLLCLALLCLSGSYGAADAPAGPEPGRQSATLRPAATVHTLMAVGDLNFATIADKLISNPSYPWVDTRELLRSATILVGNLEVPFSDRGAVYVPKKWLLRADPRTVASLTAAGFDLVTLANNHIMDFGLPALEDTLFTLNRAGIAHTGAGMNEAAARKPAFCTAPDGTRFAFLAYSQTFPEEFWAQGDRPGTAHANRAILAADIRKAKAQADLVIVSFHWGKELETMPAPYQKEFARLCIDAGASLVLGHHPHVLQGFEVYRGGLIAYSLGNFLFSTYSRRTVDSVILAVDFDRSGPVAARLYPVNVNNYEVAFQTRLRRGADAERVLRDLRGYSAEFQTPIASRDGLGIIRIPRQPRR</sequence>
<comment type="caution">
    <text evidence="4">The sequence shown here is derived from an EMBL/GenBank/DDBJ whole genome shotgun (WGS) entry which is preliminary data.</text>
</comment>
<evidence type="ECO:0000313" key="5">
    <source>
        <dbReference type="Proteomes" id="UP000295008"/>
    </source>
</evidence>
<dbReference type="OrthoDB" id="9810906at2"/>
<dbReference type="InterPro" id="IPR019079">
    <property type="entry name" value="Capsule_synth_CapA"/>
</dbReference>
<dbReference type="AlphaFoldDB" id="A0A4R1QVX7"/>
<organism evidence="4 5">
    <name type="scientific">Hydrogenispora ethanolica</name>
    <dbReference type="NCBI Taxonomy" id="1082276"/>
    <lineage>
        <taxon>Bacteria</taxon>
        <taxon>Bacillati</taxon>
        <taxon>Bacillota</taxon>
        <taxon>Hydrogenispora</taxon>
    </lineage>
</organism>
<reference evidence="4 5" key="1">
    <citation type="submission" date="2019-03" db="EMBL/GenBank/DDBJ databases">
        <title>Genomic Encyclopedia of Type Strains, Phase IV (KMG-IV): sequencing the most valuable type-strain genomes for metagenomic binning, comparative biology and taxonomic classification.</title>
        <authorList>
            <person name="Goeker M."/>
        </authorList>
    </citation>
    <scope>NUCLEOTIDE SEQUENCE [LARGE SCALE GENOMIC DNA]</scope>
    <source>
        <strain evidence="4 5">LX-B</strain>
    </source>
</reference>